<dbReference type="Pfam" id="PF10011">
    <property type="entry name" value="DUF2254"/>
    <property type="match status" value="1"/>
</dbReference>
<feature type="transmembrane region" description="Helical" evidence="1">
    <location>
        <begin position="103"/>
        <end position="126"/>
    </location>
</feature>
<sequence length="424" mass="46459">MSKWRWLLLQYTRKLWVRATLIGAIGIAAAVLASLADRFIPLQFAFEISADAIDSLLTIIASSMLAVTTFSLSVITAAFWSATANISPRAIKLLAEDRLTQNVLSAFVGSFLFSIVGLVVLKAGVYNAQGRAVLFLFTIAVLVLIVVALMRWIDHLTRFGRVGETSERLECVTREAIEARLKNPYLGGRPLIDPGHVLSSDAMAVTSVETGYVIHFSMEQLASFAEDAKAKIYLGVTPGSFVYRDTVLAWIRFDAPLGSEFDQNVVTDAIRDAFTLDDHRSFDEDPGQGISVLSEIGQRALSPGINDPGTAIDVIGRMARLLTMWANGPAQKPEDEIVYPDVHVPPLETAELFAAAFGPIARDGASVIEVQVKLRETLRALARLGDESFRSAARHQAEVAMKRAEAALVLDEEKRRLDMIRIDD</sequence>
<evidence type="ECO:0000313" key="2">
    <source>
        <dbReference type="EMBL" id="SIS93760.1"/>
    </source>
</evidence>
<protein>
    <submittedName>
        <fullName evidence="3">DUF2254 domain-containing protein</fullName>
    </submittedName>
    <submittedName>
        <fullName evidence="2">Uncharacterized membrane protein</fullName>
    </submittedName>
</protein>
<organism evidence="2 4">
    <name type="scientific">Paracoccus saliphilus</name>
    <dbReference type="NCBI Taxonomy" id="405559"/>
    <lineage>
        <taxon>Bacteria</taxon>
        <taxon>Pseudomonadati</taxon>
        <taxon>Pseudomonadota</taxon>
        <taxon>Alphaproteobacteria</taxon>
        <taxon>Rhodobacterales</taxon>
        <taxon>Paracoccaceae</taxon>
        <taxon>Paracoccus</taxon>
    </lineage>
</organism>
<reference evidence="3 5" key="2">
    <citation type="submission" date="2021-01" db="EMBL/GenBank/DDBJ databases">
        <title>Biogeographic distribution of Paracoccus.</title>
        <authorList>
            <person name="Hollensteiner J."/>
            <person name="Leineberger J."/>
            <person name="Brinkhoff T."/>
            <person name="Daniel R."/>
        </authorList>
    </citation>
    <scope>NUCLEOTIDE SEQUENCE [LARGE SCALE GENOMIC DNA]</scope>
    <source>
        <strain evidence="3 5">DSM 18447</strain>
    </source>
</reference>
<feature type="transmembrane region" description="Helical" evidence="1">
    <location>
        <begin position="56"/>
        <end position="82"/>
    </location>
</feature>
<dbReference type="AlphaFoldDB" id="A0AA45W5J9"/>
<dbReference type="Proteomes" id="UP001215549">
    <property type="component" value="Chromosome"/>
</dbReference>
<feature type="transmembrane region" description="Helical" evidence="1">
    <location>
        <begin position="15"/>
        <end position="36"/>
    </location>
</feature>
<dbReference type="InterPro" id="IPR018723">
    <property type="entry name" value="DUF2254_membrane"/>
</dbReference>
<keyword evidence="5" id="KW-1185">Reference proteome</keyword>
<dbReference type="EMBL" id="CP067140">
    <property type="protein sequence ID" value="WCR02334.1"/>
    <property type="molecule type" value="Genomic_DNA"/>
</dbReference>
<keyword evidence="1" id="KW-0812">Transmembrane</keyword>
<dbReference type="Proteomes" id="UP000186216">
    <property type="component" value="Unassembled WGS sequence"/>
</dbReference>
<dbReference type="EMBL" id="FTOU01000009">
    <property type="protein sequence ID" value="SIS93760.1"/>
    <property type="molecule type" value="Genomic_DNA"/>
</dbReference>
<evidence type="ECO:0000313" key="5">
    <source>
        <dbReference type="Proteomes" id="UP001215549"/>
    </source>
</evidence>
<accession>A0AA45W5J9</accession>
<proteinExistence type="predicted"/>
<name>A0AA45W5J9_9RHOB</name>
<keyword evidence="1" id="KW-0472">Membrane</keyword>
<evidence type="ECO:0000313" key="4">
    <source>
        <dbReference type="Proteomes" id="UP000186216"/>
    </source>
</evidence>
<feature type="transmembrane region" description="Helical" evidence="1">
    <location>
        <begin position="132"/>
        <end position="153"/>
    </location>
</feature>
<keyword evidence="1" id="KW-1133">Transmembrane helix</keyword>
<dbReference type="RefSeq" id="WP_076526723.1">
    <property type="nucleotide sequence ID" value="NZ_CP067140.1"/>
</dbReference>
<evidence type="ECO:0000313" key="3">
    <source>
        <dbReference type="EMBL" id="WCR02334.1"/>
    </source>
</evidence>
<gene>
    <name evidence="3" type="ORF">JHX88_15800</name>
    <name evidence="2" type="ORF">SAMN05421772_109109</name>
</gene>
<reference evidence="2 4" key="1">
    <citation type="submission" date="2017-01" db="EMBL/GenBank/DDBJ databases">
        <authorList>
            <person name="Varghese N."/>
            <person name="Submissions S."/>
        </authorList>
    </citation>
    <scope>NUCLEOTIDE SEQUENCE [LARGE SCALE GENOMIC DNA]</scope>
    <source>
        <strain evidence="2 4">DSM 18447</strain>
    </source>
</reference>
<evidence type="ECO:0000256" key="1">
    <source>
        <dbReference type="SAM" id="Phobius"/>
    </source>
</evidence>